<gene>
    <name evidence="2" type="ORF">O181_005783</name>
</gene>
<organism evidence="2 3">
    <name type="scientific">Austropuccinia psidii MF-1</name>
    <dbReference type="NCBI Taxonomy" id="1389203"/>
    <lineage>
        <taxon>Eukaryota</taxon>
        <taxon>Fungi</taxon>
        <taxon>Dikarya</taxon>
        <taxon>Basidiomycota</taxon>
        <taxon>Pucciniomycotina</taxon>
        <taxon>Pucciniomycetes</taxon>
        <taxon>Pucciniales</taxon>
        <taxon>Sphaerophragmiaceae</taxon>
        <taxon>Austropuccinia</taxon>
    </lineage>
</organism>
<evidence type="ECO:0008006" key="4">
    <source>
        <dbReference type="Google" id="ProtNLM"/>
    </source>
</evidence>
<name>A0A9Q3BIX3_9BASI</name>
<evidence type="ECO:0000256" key="1">
    <source>
        <dbReference type="SAM" id="MobiDB-lite"/>
    </source>
</evidence>
<dbReference type="Proteomes" id="UP000765509">
    <property type="component" value="Unassembled WGS sequence"/>
</dbReference>
<dbReference type="EMBL" id="AVOT02001205">
    <property type="protein sequence ID" value="MBW0466068.1"/>
    <property type="molecule type" value="Genomic_DNA"/>
</dbReference>
<proteinExistence type="predicted"/>
<keyword evidence="3" id="KW-1185">Reference proteome</keyword>
<protein>
    <recommendedName>
        <fullName evidence="4">DUF4219 domain-containing protein</fullName>
    </recommendedName>
</protein>
<dbReference type="AlphaFoldDB" id="A0A9Q3BIX3"/>
<sequence>MAEHTIKKDNNYIPILTGLNYGEWNICMTIHLQCKELLDVCEKPLGNDASIPMTNKWNEINSTYNGTLHKYINNCRLVMLQLETVNITVPPELPAFTLLGKLLKDPKLQHFIEVLTLNENLVENPDLILSKLEEFYNNSFSHQPPQEASPSAFVSESSGP</sequence>
<feature type="region of interest" description="Disordered" evidence="1">
    <location>
        <begin position="140"/>
        <end position="160"/>
    </location>
</feature>
<dbReference type="OrthoDB" id="8029976at2759"/>
<evidence type="ECO:0000313" key="3">
    <source>
        <dbReference type="Proteomes" id="UP000765509"/>
    </source>
</evidence>
<accession>A0A9Q3BIX3</accession>
<comment type="caution">
    <text evidence="2">The sequence shown here is derived from an EMBL/GenBank/DDBJ whole genome shotgun (WGS) entry which is preliminary data.</text>
</comment>
<evidence type="ECO:0000313" key="2">
    <source>
        <dbReference type="EMBL" id="MBW0466068.1"/>
    </source>
</evidence>
<reference evidence="2" key="1">
    <citation type="submission" date="2021-03" db="EMBL/GenBank/DDBJ databases">
        <title>Draft genome sequence of rust myrtle Austropuccinia psidii MF-1, a brazilian biotype.</title>
        <authorList>
            <person name="Quecine M.C."/>
            <person name="Pachon D.M.R."/>
            <person name="Bonatelli M.L."/>
            <person name="Correr F.H."/>
            <person name="Franceschini L.M."/>
            <person name="Leite T.F."/>
            <person name="Margarido G.R.A."/>
            <person name="Almeida C.A."/>
            <person name="Ferrarezi J.A."/>
            <person name="Labate C.A."/>
        </authorList>
    </citation>
    <scope>NUCLEOTIDE SEQUENCE</scope>
    <source>
        <strain evidence="2">MF-1</strain>
    </source>
</reference>